<evidence type="ECO:0000256" key="5">
    <source>
        <dbReference type="ARBA" id="ARBA00023014"/>
    </source>
</evidence>
<evidence type="ECO:0000256" key="1">
    <source>
        <dbReference type="ARBA" id="ARBA00010643"/>
    </source>
</evidence>
<keyword evidence="3 7" id="KW-0479">Metal-binding</keyword>
<comment type="cofactor">
    <cofactor evidence="7">
        <name>[2Fe-2S] cluster</name>
        <dbReference type="ChEBI" id="CHEBI:190135"/>
    </cofactor>
    <text evidence="7">Binds 1 [2Fe-2S] cluster.</text>
</comment>
<keyword evidence="2 7" id="KW-0001">2Fe-2S</keyword>
<keyword evidence="5 7" id="KW-0411">Iron-sulfur</keyword>
<dbReference type="NCBIfam" id="NF005722">
    <property type="entry name" value="PRK07539.1-2"/>
    <property type="match status" value="1"/>
</dbReference>
<evidence type="ECO:0000256" key="3">
    <source>
        <dbReference type="ARBA" id="ARBA00022723"/>
    </source>
</evidence>
<organism evidence="8 9">
    <name type="scientific">Candidatus Eubacterium faecipullorum</name>
    <dbReference type="NCBI Taxonomy" id="2838571"/>
    <lineage>
        <taxon>Bacteria</taxon>
        <taxon>Bacillati</taxon>
        <taxon>Bacillota</taxon>
        <taxon>Clostridia</taxon>
        <taxon>Eubacteriales</taxon>
        <taxon>Eubacteriaceae</taxon>
        <taxon>Eubacterium</taxon>
    </lineage>
</organism>
<accession>A0A9D1RDU2</accession>
<comment type="cofactor">
    <cofactor evidence="6">
        <name>[2Fe-2S] cluster</name>
        <dbReference type="ChEBI" id="CHEBI:190135"/>
    </cofactor>
</comment>
<evidence type="ECO:0000256" key="4">
    <source>
        <dbReference type="ARBA" id="ARBA00023004"/>
    </source>
</evidence>
<feature type="binding site" evidence="7">
    <location>
        <position position="91"/>
    </location>
    <ligand>
        <name>[2Fe-2S] cluster</name>
        <dbReference type="ChEBI" id="CHEBI:190135"/>
    </ligand>
</feature>
<gene>
    <name evidence="8" type="primary">nuoE</name>
    <name evidence="8" type="ORF">IAA48_03955</name>
</gene>
<dbReference type="PANTHER" id="PTHR43342:SF1">
    <property type="entry name" value="BIFURCATING [FEFE] HYDROGENASE GAMMA SUBUNIT"/>
    <property type="match status" value="1"/>
</dbReference>
<dbReference type="InterPro" id="IPR002023">
    <property type="entry name" value="NuoE-like"/>
</dbReference>
<dbReference type="FunFam" id="3.40.30.10:FF:000015">
    <property type="entry name" value="NADH-quinone oxidoreductase subunit E"/>
    <property type="match status" value="1"/>
</dbReference>
<dbReference type="InterPro" id="IPR036249">
    <property type="entry name" value="Thioredoxin-like_sf"/>
</dbReference>
<evidence type="ECO:0000256" key="2">
    <source>
        <dbReference type="ARBA" id="ARBA00022714"/>
    </source>
</evidence>
<keyword evidence="8" id="KW-0560">Oxidoreductase</keyword>
<dbReference type="GO" id="GO:0051537">
    <property type="term" value="F:2 iron, 2 sulfur cluster binding"/>
    <property type="evidence" value="ECO:0007669"/>
    <property type="project" value="UniProtKB-KW"/>
</dbReference>
<reference evidence="8" key="1">
    <citation type="journal article" date="2021" name="PeerJ">
        <title>Extensive microbial diversity within the chicken gut microbiome revealed by metagenomics and culture.</title>
        <authorList>
            <person name="Gilroy R."/>
            <person name="Ravi A."/>
            <person name="Getino M."/>
            <person name="Pursley I."/>
            <person name="Horton D.L."/>
            <person name="Alikhan N.F."/>
            <person name="Baker D."/>
            <person name="Gharbi K."/>
            <person name="Hall N."/>
            <person name="Watson M."/>
            <person name="Adriaenssens E.M."/>
            <person name="Foster-Nyarko E."/>
            <person name="Jarju S."/>
            <person name="Secka A."/>
            <person name="Antonio M."/>
            <person name="Oren A."/>
            <person name="Chaudhuri R.R."/>
            <person name="La Ragione R."/>
            <person name="Hildebrand F."/>
            <person name="Pallen M.J."/>
        </authorList>
    </citation>
    <scope>NUCLEOTIDE SEQUENCE</scope>
    <source>
        <strain evidence="8">421</strain>
    </source>
</reference>
<dbReference type="InterPro" id="IPR042128">
    <property type="entry name" value="NuoE_dom"/>
</dbReference>
<dbReference type="AlphaFoldDB" id="A0A9D1RDU2"/>
<evidence type="ECO:0000256" key="6">
    <source>
        <dbReference type="ARBA" id="ARBA00034078"/>
    </source>
</evidence>
<feature type="binding site" evidence="7">
    <location>
        <position position="127"/>
    </location>
    <ligand>
        <name>[2Fe-2S] cluster</name>
        <dbReference type="ChEBI" id="CHEBI:190135"/>
    </ligand>
</feature>
<dbReference type="GO" id="GO:0016491">
    <property type="term" value="F:oxidoreductase activity"/>
    <property type="evidence" value="ECO:0007669"/>
    <property type="project" value="UniProtKB-KW"/>
</dbReference>
<dbReference type="FunFam" id="1.10.10.1590:FF:000001">
    <property type="entry name" value="NADH-quinone oxidoreductase subunit E"/>
    <property type="match status" value="1"/>
</dbReference>
<dbReference type="SUPFAM" id="SSF52833">
    <property type="entry name" value="Thioredoxin-like"/>
    <property type="match status" value="1"/>
</dbReference>
<dbReference type="InterPro" id="IPR041921">
    <property type="entry name" value="NuoE_N"/>
</dbReference>
<reference evidence="8" key="2">
    <citation type="submission" date="2021-04" db="EMBL/GenBank/DDBJ databases">
        <authorList>
            <person name="Gilroy R."/>
        </authorList>
    </citation>
    <scope>NUCLEOTIDE SEQUENCE</scope>
    <source>
        <strain evidence="8">421</strain>
    </source>
</reference>
<dbReference type="PANTHER" id="PTHR43342">
    <property type="entry name" value="NADH-QUINONE OXIDOREDUCTASE, E SUBUNIT"/>
    <property type="match status" value="1"/>
</dbReference>
<dbReference type="InterPro" id="IPR028431">
    <property type="entry name" value="NADP_DH_HndA-like"/>
</dbReference>
<evidence type="ECO:0000313" key="8">
    <source>
        <dbReference type="EMBL" id="HIW85630.1"/>
    </source>
</evidence>
<proteinExistence type="inferred from homology"/>
<comment type="similarity">
    <text evidence="1">Belongs to the complex I 24 kDa subunit family.</text>
</comment>
<dbReference type="GO" id="GO:0046872">
    <property type="term" value="F:metal ion binding"/>
    <property type="evidence" value="ECO:0007669"/>
    <property type="project" value="UniProtKB-KW"/>
</dbReference>
<dbReference type="EMBL" id="DXGE01000016">
    <property type="protein sequence ID" value="HIW85630.1"/>
    <property type="molecule type" value="Genomic_DNA"/>
</dbReference>
<dbReference type="EC" id="1.6.5.11" evidence="8"/>
<dbReference type="PIRSF" id="PIRSF000216">
    <property type="entry name" value="NADH_DH_24kDa"/>
    <property type="match status" value="1"/>
</dbReference>
<feature type="binding site" evidence="7">
    <location>
        <position position="131"/>
    </location>
    <ligand>
        <name>[2Fe-2S] cluster</name>
        <dbReference type="ChEBI" id="CHEBI:190135"/>
    </ligand>
</feature>
<dbReference type="CDD" id="cd03064">
    <property type="entry name" value="TRX_Fd_NuoE"/>
    <property type="match status" value="1"/>
</dbReference>
<dbReference type="Gene3D" id="1.10.10.1590">
    <property type="entry name" value="NADH-quinone oxidoreductase subunit E"/>
    <property type="match status" value="1"/>
</dbReference>
<dbReference type="Gene3D" id="3.40.30.10">
    <property type="entry name" value="Glutaredoxin"/>
    <property type="match status" value="1"/>
</dbReference>
<evidence type="ECO:0000313" key="9">
    <source>
        <dbReference type="Proteomes" id="UP000824205"/>
    </source>
</evidence>
<comment type="caution">
    <text evidence="8">The sequence shown here is derived from an EMBL/GenBank/DDBJ whole genome shotgun (WGS) entry which is preliminary data.</text>
</comment>
<feature type="binding site" evidence="7">
    <location>
        <position position="86"/>
    </location>
    <ligand>
        <name>[2Fe-2S] cluster</name>
        <dbReference type="ChEBI" id="CHEBI:190135"/>
    </ligand>
</feature>
<keyword evidence="4 7" id="KW-0408">Iron</keyword>
<sequence>MKHMLTDETRSQREKLNEVFKKYKDTPGRLMPVLQEAQDIYGYLPYEIQQRISEALDIPISDVYGVASFYSQFNLTPKGKHQISVCLGTACYVKGADKVLERIEERLGIKNGECTEDRLFSIDSCRCVGACGLAPVIMIDDEVYGNLDVNKVDAILDMYLENEKDGESDDDK</sequence>
<protein>
    <submittedName>
        <fullName evidence="8">NADH-quinone oxidoreductase subunit NuoE</fullName>
        <ecNumber evidence="8">1.6.5.11</ecNumber>
    </submittedName>
</protein>
<evidence type="ECO:0000256" key="7">
    <source>
        <dbReference type="PIRSR" id="PIRSR000216-1"/>
    </source>
</evidence>
<dbReference type="Pfam" id="PF01257">
    <property type="entry name" value="2Fe-2S_thioredx"/>
    <property type="match status" value="1"/>
</dbReference>
<name>A0A9D1RDU2_9FIRM</name>
<dbReference type="Proteomes" id="UP000824205">
    <property type="component" value="Unassembled WGS sequence"/>
</dbReference>